<dbReference type="InterPro" id="IPR036259">
    <property type="entry name" value="MFS_trans_sf"/>
</dbReference>
<feature type="transmembrane region" description="Helical" evidence="10">
    <location>
        <begin position="110"/>
        <end position="127"/>
    </location>
</feature>
<keyword evidence="5 10" id="KW-0813">Transport</keyword>
<dbReference type="GO" id="GO:0042910">
    <property type="term" value="F:xenobiotic transmembrane transporter activity"/>
    <property type="evidence" value="ECO:0007669"/>
    <property type="project" value="InterPro"/>
</dbReference>
<dbReference type="InterPro" id="IPR011701">
    <property type="entry name" value="MFS"/>
</dbReference>
<comment type="subcellular location">
    <subcellularLocation>
        <location evidence="10">Cell inner membrane</location>
        <topology evidence="10">Multi-pass membrane protein</topology>
    </subcellularLocation>
    <subcellularLocation>
        <location evidence="2">Cell membrane</location>
        <topology evidence="2">Multi-pass membrane protein</topology>
    </subcellularLocation>
</comment>
<feature type="transmembrane region" description="Helical" evidence="10">
    <location>
        <begin position="283"/>
        <end position="307"/>
    </location>
</feature>
<feature type="transmembrane region" description="Helical" evidence="10">
    <location>
        <begin position="313"/>
        <end position="335"/>
    </location>
</feature>
<dbReference type="Proteomes" id="UP000433101">
    <property type="component" value="Unassembled WGS sequence"/>
</dbReference>
<comment type="caution">
    <text evidence="12">The sequence shown here is derived from an EMBL/GenBank/DDBJ whole genome shotgun (WGS) entry which is preliminary data.</text>
</comment>
<evidence type="ECO:0000256" key="3">
    <source>
        <dbReference type="ARBA" id="ARBA00006236"/>
    </source>
</evidence>
<evidence type="ECO:0000256" key="4">
    <source>
        <dbReference type="ARBA" id="ARBA00007520"/>
    </source>
</evidence>
<dbReference type="SUPFAM" id="SSF103473">
    <property type="entry name" value="MFS general substrate transporter"/>
    <property type="match status" value="1"/>
</dbReference>
<evidence type="ECO:0000313" key="13">
    <source>
        <dbReference type="Proteomes" id="UP000433101"/>
    </source>
</evidence>
<comment type="similarity">
    <text evidence="4">Belongs to the major facilitator superfamily. TCR/Tet family.</text>
</comment>
<feature type="transmembrane region" description="Helical" evidence="10">
    <location>
        <begin position="81"/>
        <end position="104"/>
    </location>
</feature>
<protein>
    <recommendedName>
        <fullName evidence="10">Bcr/CflA family efflux transporter</fullName>
    </recommendedName>
</protein>
<evidence type="ECO:0000256" key="6">
    <source>
        <dbReference type="ARBA" id="ARBA00022475"/>
    </source>
</evidence>
<evidence type="ECO:0000256" key="8">
    <source>
        <dbReference type="ARBA" id="ARBA00022989"/>
    </source>
</evidence>
<evidence type="ECO:0000313" key="12">
    <source>
        <dbReference type="EMBL" id="MXN67369.1"/>
    </source>
</evidence>
<feature type="domain" description="Major facilitator superfamily (MFS) profile" evidence="11">
    <location>
        <begin position="15"/>
        <end position="402"/>
    </location>
</feature>
<evidence type="ECO:0000256" key="9">
    <source>
        <dbReference type="ARBA" id="ARBA00023136"/>
    </source>
</evidence>
<feature type="transmembrane region" description="Helical" evidence="10">
    <location>
        <begin position="169"/>
        <end position="187"/>
    </location>
</feature>
<dbReference type="InterPro" id="IPR005829">
    <property type="entry name" value="Sugar_transporter_CS"/>
</dbReference>
<dbReference type="InterPro" id="IPR020846">
    <property type="entry name" value="MFS_dom"/>
</dbReference>
<comment type="function">
    <text evidence="1">Resistance to tetracycline by an active tetracycline efflux. This is an energy-dependent process that decreases the accumulation of the antibiotic in whole cells. This protein functions as a metal-tetracycline/H(+) antiporter.</text>
</comment>
<evidence type="ECO:0000259" key="11">
    <source>
        <dbReference type="PROSITE" id="PS50850"/>
    </source>
</evidence>
<keyword evidence="10" id="KW-0997">Cell inner membrane</keyword>
<evidence type="ECO:0000256" key="7">
    <source>
        <dbReference type="ARBA" id="ARBA00022692"/>
    </source>
</evidence>
<dbReference type="Gene3D" id="1.20.1720.10">
    <property type="entry name" value="Multidrug resistance protein D"/>
    <property type="match status" value="1"/>
</dbReference>
<keyword evidence="7 10" id="KW-0812">Transmembrane</keyword>
<evidence type="ECO:0000256" key="10">
    <source>
        <dbReference type="RuleBase" id="RU365088"/>
    </source>
</evidence>
<evidence type="ECO:0000256" key="5">
    <source>
        <dbReference type="ARBA" id="ARBA00022448"/>
    </source>
</evidence>
<dbReference type="NCBIfam" id="TIGR00710">
    <property type="entry name" value="efflux_Bcr_CflA"/>
    <property type="match status" value="1"/>
</dbReference>
<dbReference type="AlphaFoldDB" id="A0A7X3LY89"/>
<gene>
    <name evidence="12" type="ORF">GR183_20880</name>
</gene>
<dbReference type="EMBL" id="WUMV01000010">
    <property type="protein sequence ID" value="MXN67369.1"/>
    <property type="molecule type" value="Genomic_DNA"/>
</dbReference>
<sequence>MKQDVITPAAVRRPSIAILVAVSAVSPLAMNIYLPSMPRLVDYFGTTMSEVQLTLSLYLAAVALAQIGIGPLSDRFGRRPVLLWGFAIFLGGSLICALTQSISIFLAGRILQAAGGCVGIVLGRAIVRDLFDRRQAASMIGYVTMGMAVAPMIGPAIGGVLDQAFGVEAISYFVIAVGLLVSLAAFVNLHETNHYRMSGGVGELFRNFATLLTLPAFWAYALTAAFTSIAFFAFLGGGPFIASELLEMTPSEYGFYFMLVAAGYIVGNWVSGRYASTAGVLRMITAGNLLLLAAISAIAIFFAVGFIHPLSLFGPIFFVGLANGICLPSSLAGAVSVRPDLAGAASGLAGSMQIGFGAIASALVGWLLSGVLWPGTIWPLVLVMALASIATLISGFATKIADPDG</sequence>
<dbReference type="RefSeq" id="WP_160777612.1">
    <property type="nucleotide sequence ID" value="NZ_WUMV01000010.1"/>
</dbReference>
<dbReference type="CDD" id="cd17320">
    <property type="entry name" value="MFS_MdfA_MDR_like"/>
    <property type="match status" value="1"/>
</dbReference>
<dbReference type="GO" id="GO:1990961">
    <property type="term" value="P:xenobiotic detoxification by transmembrane export across the plasma membrane"/>
    <property type="evidence" value="ECO:0007669"/>
    <property type="project" value="InterPro"/>
</dbReference>
<keyword evidence="6" id="KW-1003">Cell membrane</keyword>
<dbReference type="Pfam" id="PF07690">
    <property type="entry name" value="MFS_1"/>
    <property type="match status" value="1"/>
</dbReference>
<feature type="transmembrane region" description="Helical" evidence="10">
    <location>
        <begin position="347"/>
        <end position="371"/>
    </location>
</feature>
<evidence type="ECO:0000256" key="2">
    <source>
        <dbReference type="ARBA" id="ARBA00004651"/>
    </source>
</evidence>
<evidence type="ECO:0000256" key="1">
    <source>
        <dbReference type="ARBA" id="ARBA00003279"/>
    </source>
</evidence>
<feature type="transmembrane region" description="Helical" evidence="10">
    <location>
        <begin position="139"/>
        <end position="157"/>
    </location>
</feature>
<dbReference type="InterPro" id="IPR004812">
    <property type="entry name" value="Efflux_drug-R_Bcr/CmlA"/>
</dbReference>
<dbReference type="PROSITE" id="PS50850">
    <property type="entry name" value="MFS"/>
    <property type="match status" value="1"/>
</dbReference>
<keyword evidence="13" id="KW-1185">Reference proteome</keyword>
<feature type="transmembrane region" description="Helical" evidence="10">
    <location>
        <begin position="377"/>
        <end position="397"/>
    </location>
</feature>
<feature type="transmembrane region" description="Helical" evidence="10">
    <location>
        <begin position="16"/>
        <end position="33"/>
    </location>
</feature>
<dbReference type="GO" id="GO:0005886">
    <property type="term" value="C:plasma membrane"/>
    <property type="evidence" value="ECO:0007669"/>
    <property type="project" value="UniProtKB-SubCell"/>
</dbReference>
<proteinExistence type="inferred from homology"/>
<dbReference type="PROSITE" id="PS00216">
    <property type="entry name" value="SUGAR_TRANSPORT_1"/>
    <property type="match status" value="1"/>
</dbReference>
<comment type="similarity">
    <text evidence="3 10">Belongs to the major facilitator superfamily. Bcr/CmlA family.</text>
</comment>
<organism evidence="12 13">
    <name type="scientific">Stappia sediminis</name>
    <dbReference type="NCBI Taxonomy" id="2692190"/>
    <lineage>
        <taxon>Bacteria</taxon>
        <taxon>Pseudomonadati</taxon>
        <taxon>Pseudomonadota</taxon>
        <taxon>Alphaproteobacteria</taxon>
        <taxon>Hyphomicrobiales</taxon>
        <taxon>Stappiaceae</taxon>
        <taxon>Stappia</taxon>
    </lineage>
</organism>
<feature type="transmembrane region" description="Helical" evidence="10">
    <location>
        <begin position="253"/>
        <end position="271"/>
    </location>
</feature>
<dbReference type="PANTHER" id="PTHR23502:SF132">
    <property type="entry name" value="POLYAMINE TRANSPORTER 2-RELATED"/>
    <property type="match status" value="1"/>
</dbReference>
<reference evidence="12 13" key="1">
    <citation type="submission" date="2019-12" db="EMBL/GenBank/DDBJ databases">
        <authorList>
            <person name="Li M."/>
        </authorList>
    </citation>
    <scope>NUCLEOTIDE SEQUENCE [LARGE SCALE GENOMIC DNA]</scope>
    <source>
        <strain evidence="12 13">GBMRC 2046</strain>
    </source>
</reference>
<accession>A0A7X3LY89</accession>
<name>A0A7X3LY89_9HYPH</name>
<feature type="transmembrane region" description="Helical" evidence="10">
    <location>
        <begin position="208"/>
        <end position="233"/>
    </location>
</feature>
<dbReference type="PANTHER" id="PTHR23502">
    <property type="entry name" value="MAJOR FACILITATOR SUPERFAMILY"/>
    <property type="match status" value="1"/>
</dbReference>
<keyword evidence="8 10" id="KW-1133">Transmembrane helix</keyword>
<keyword evidence="9 10" id="KW-0472">Membrane</keyword>
<feature type="transmembrane region" description="Helical" evidence="10">
    <location>
        <begin position="53"/>
        <end position="69"/>
    </location>
</feature>
<dbReference type="PRINTS" id="PR01035">
    <property type="entry name" value="TCRTETA"/>
</dbReference>
<dbReference type="InterPro" id="IPR001958">
    <property type="entry name" value="Tet-R_TetA/multi-R_MdtG-like"/>
</dbReference>